<evidence type="ECO:0000313" key="1">
    <source>
        <dbReference type="EMBL" id="KAF3101561.1"/>
    </source>
</evidence>
<dbReference type="EMBL" id="WIQW01000023">
    <property type="protein sequence ID" value="KAF3101561.1"/>
    <property type="molecule type" value="Genomic_DNA"/>
</dbReference>
<organism evidence="1 2">
    <name type="scientific">Orbilia oligospora</name>
    <name type="common">Nematode-trapping fungus</name>
    <name type="synonym">Arthrobotrys oligospora</name>
    <dbReference type="NCBI Taxonomy" id="2813651"/>
    <lineage>
        <taxon>Eukaryota</taxon>
        <taxon>Fungi</taxon>
        <taxon>Dikarya</taxon>
        <taxon>Ascomycota</taxon>
        <taxon>Pezizomycotina</taxon>
        <taxon>Orbiliomycetes</taxon>
        <taxon>Orbiliales</taxon>
        <taxon>Orbiliaceae</taxon>
        <taxon>Orbilia</taxon>
    </lineage>
</organism>
<proteinExistence type="predicted"/>
<accession>A0A7C8JC87</accession>
<comment type="caution">
    <text evidence="1">The sequence shown here is derived from an EMBL/GenBank/DDBJ whole genome shotgun (WGS) entry which is preliminary data.</text>
</comment>
<gene>
    <name evidence="1" type="ORF">TWF102_004811</name>
</gene>
<evidence type="ECO:0000313" key="2">
    <source>
        <dbReference type="Proteomes" id="UP000475325"/>
    </source>
</evidence>
<dbReference type="AlphaFoldDB" id="A0A7C8JC87"/>
<reference evidence="1 2" key="1">
    <citation type="submission" date="2019-06" db="EMBL/GenBank/DDBJ databases">
        <authorList>
            <person name="Palmer J.M."/>
        </authorList>
    </citation>
    <scope>NUCLEOTIDE SEQUENCE [LARGE SCALE GENOMIC DNA]</scope>
    <source>
        <strain evidence="1 2">TWF102</strain>
    </source>
</reference>
<name>A0A7C8JC87_ORBOL</name>
<sequence>MLPAGLFGDIPAGLVVLAKFEASCDNIAFIHRLFVYLYTLSADGFADYHGGSDRPPNAYSFLSQRNKMAGGVPFYSILNTTKTTRVERISAQLLLCLEVY</sequence>
<dbReference type="Proteomes" id="UP000475325">
    <property type="component" value="Unassembled WGS sequence"/>
</dbReference>
<protein>
    <submittedName>
        <fullName evidence="1">Uncharacterized protein</fullName>
    </submittedName>
</protein>